<dbReference type="Gene3D" id="3.40.630.40">
    <property type="entry name" value="Zn-dependent exopeptidases"/>
    <property type="match status" value="1"/>
</dbReference>
<dbReference type="GO" id="GO:0008745">
    <property type="term" value="F:N-acetylmuramoyl-L-alanine amidase activity"/>
    <property type="evidence" value="ECO:0007669"/>
    <property type="project" value="UniProtKB-EC"/>
</dbReference>
<feature type="domain" description="MurNAc-LAA" evidence="6">
    <location>
        <begin position="107"/>
        <end position="307"/>
    </location>
</feature>
<evidence type="ECO:0000256" key="5">
    <source>
        <dbReference type="SAM" id="SignalP"/>
    </source>
</evidence>
<dbReference type="SMART" id="SM00646">
    <property type="entry name" value="Ami_3"/>
    <property type="match status" value="1"/>
</dbReference>
<feature type="signal peptide" evidence="5">
    <location>
        <begin position="1"/>
        <end position="19"/>
    </location>
</feature>
<feature type="chain" id="PRO_5020989299" description="N-acetylmuramoyl-L-alanine amidase" evidence="5">
    <location>
        <begin position="20"/>
        <end position="343"/>
    </location>
</feature>
<feature type="compositionally biased region" description="Polar residues" evidence="4">
    <location>
        <begin position="331"/>
        <end position="343"/>
    </location>
</feature>
<accession>A0A4V2F279</accession>
<evidence type="ECO:0000256" key="3">
    <source>
        <dbReference type="ARBA" id="ARBA00022801"/>
    </source>
</evidence>
<evidence type="ECO:0000313" key="8">
    <source>
        <dbReference type="Proteomes" id="UP000293874"/>
    </source>
</evidence>
<dbReference type="Pfam" id="PF01520">
    <property type="entry name" value="Amidase_3"/>
    <property type="match status" value="1"/>
</dbReference>
<dbReference type="InterPro" id="IPR002508">
    <property type="entry name" value="MurNAc-LAA_cat"/>
</dbReference>
<evidence type="ECO:0000313" key="7">
    <source>
        <dbReference type="EMBL" id="RZS76337.1"/>
    </source>
</evidence>
<dbReference type="EC" id="3.5.1.28" evidence="2"/>
<keyword evidence="3" id="KW-0378">Hydrolase</keyword>
<dbReference type="AlphaFoldDB" id="A0A4V2F279"/>
<sequence length="343" mass="37853">MIKRVYYVSLLLVSLIALAAFTVNDPVTPQQQKPALSTIIIDAGHGGVDPGALGQHSTEAEIALSISLKLGKAIEKEMPGVKVIYTRTTDVLAGGGTNIQQSLRYRANMANEAKGDLFVSIHCNAAGVKAGGWYAKRVVGHKTRTVWVGKGKKRKKKTVRDPIYESYYVKNWQHGTETYIWAADRGGFKGEAINQSQEEGGENVEDSTNILDLNSPEARIRAQLYEKKYFAKSLTLATFVEEEFVKGGRVSRGVKQRNEKGIWVLQATGMPSVLIETGFVTHTEEEQYIISEKGQEEIVNNILASLVRYKASLESKQHQSTEQNAPAEAESQAQQLPTRDSLK</sequence>
<evidence type="ECO:0000256" key="1">
    <source>
        <dbReference type="ARBA" id="ARBA00001561"/>
    </source>
</evidence>
<proteinExistence type="predicted"/>
<comment type="catalytic activity">
    <reaction evidence="1">
        <text>Hydrolyzes the link between N-acetylmuramoyl residues and L-amino acid residues in certain cell-wall glycopeptides.</text>
        <dbReference type="EC" id="3.5.1.28"/>
    </reaction>
</comment>
<comment type="caution">
    <text evidence="7">The sequence shown here is derived from an EMBL/GenBank/DDBJ whole genome shotgun (WGS) entry which is preliminary data.</text>
</comment>
<feature type="region of interest" description="Disordered" evidence="4">
    <location>
        <begin position="315"/>
        <end position="343"/>
    </location>
</feature>
<dbReference type="EMBL" id="SGXA01000001">
    <property type="protein sequence ID" value="RZS76337.1"/>
    <property type="molecule type" value="Genomic_DNA"/>
</dbReference>
<organism evidence="7 8">
    <name type="scientific">Pseudobacter ginsenosidimutans</name>
    <dbReference type="NCBI Taxonomy" id="661488"/>
    <lineage>
        <taxon>Bacteria</taxon>
        <taxon>Pseudomonadati</taxon>
        <taxon>Bacteroidota</taxon>
        <taxon>Chitinophagia</taxon>
        <taxon>Chitinophagales</taxon>
        <taxon>Chitinophagaceae</taxon>
        <taxon>Pseudobacter</taxon>
    </lineage>
</organism>
<keyword evidence="8" id="KW-1185">Reference proteome</keyword>
<dbReference type="PANTHER" id="PTHR30404">
    <property type="entry name" value="N-ACETYLMURAMOYL-L-ALANINE AMIDASE"/>
    <property type="match status" value="1"/>
</dbReference>
<dbReference type="OrthoDB" id="9806267at2"/>
<name>A0A4V2F279_9BACT</name>
<evidence type="ECO:0000259" key="6">
    <source>
        <dbReference type="SMART" id="SM00646"/>
    </source>
</evidence>
<dbReference type="GO" id="GO:0030288">
    <property type="term" value="C:outer membrane-bounded periplasmic space"/>
    <property type="evidence" value="ECO:0007669"/>
    <property type="project" value="TreeGrafter"/>
</dbReference>
<protein>
    <recommendedName>
        <fullName evidence="2">N-acetylmuramoyl-L-alanine amidase</fullName>
        <ecNumber evidence="2">3.5.1.28</ecNumber>
    </recommendedName>
</protein>
<dbReference type="CDD" id="cd02696">
    <property type="entry name" value="MurNAc-LAA"/>
    <property type="match status" value="1"/>
</dbReference>
<dbReference type="Proteomes" id="UP000293874">
    <property type="component" value="Unassembled WGS sequence"/>
</dbReference>
<evidence type="ECO:0000256" key="2">
    <source>
        <dbReference type="ARBA" id="ARBA00011901"/>
    </source>
</evidence>
<dbReference type="InterPro" id="IPR050695">
    <property type="entry name" value="N-acetylmuramoyl_amidase_3"/>
</dbReference>
<dbReference type="GO" id="GO:0009253">
    <property type="term" value="P:peptidoglycan catabolic process"/>
    <property type="evidence" value="ECO:0007669"/>
    <property type="project" value="InterPro"/>
</dbReference>
<dbReference type="PANTHER" id="PTHR30404:SF0">
    <property type="entry name" value="N-ACETYLMURAMOYL-L-ALANINE AMIDASE AMIC"/>
    <property type="match status" value="1"/>
</dbReference>
<reference evidence="7 8" key="1">
    <citation type="submission" date="2019-02" db="EMBL/GenBank/DDBJ databases">
        <title>Genomic Encyclopedia of Type Strains, Phase IV (KMG-IV): sequencing the most valuable type-strain genomes for metagenomic binning, comparative biology and taxonomic classification.</title>
        <authorList>
            <person name="Goeker M."/>
        </authorList>
    </citation>
    <scope>NUCLEOTIDE SEQUENCE [LARGE SCALE GENOMIC DNA]</scope>
    <source>
        <strain evidence="7 8">DSM 18116</strain>
    </source>
</reference>
<dbReference type="SUPFAM" id="SSF53187">
    <property type="entry name" value="Zn-dependent exopeptidases"/>
    <property type="match status" value="1"/>
</dbReference>
<keyword evidence="5" id="KW-0732">Signal</keyword>
<evidence type="ECO:0000256" key="4">
    <source>
        <dbReference type="SAM" id="MobiDB-lite"/>
    </source>
</evidence>
<gene>
    <name evidence="7" type="ORF">EV199_2220</name>
</gene>
<dbReference type="RefSeq" id="WP_130540641.1">
    <property type="nucleotide sequence ID" value="NZ_CP042431.1"/>
</dbReference>